<keyword evidence="5" id="KW-0863">Zinc-finger</keyword>
<feature type="compositionally biased region" description="Polar residues" evidence="7">
    <location>
        <begin position="104"/>
        <end position="132"/>
    </location>
</feature>
<dbReference type="InterPro" id="IPR035964">
    <property type="entry name" value="I/LWEQ_dom_sf"/>
</dbReference>
<comment type="similarity">
    <text evidence="2">Belongs to the SLA2 family.</text>
</comment>
<evidence type="ECO:0000256" key="5">
    <source>
        <dbReference type="PROSITE-ProRule" id="PRU00094"/>
    </source>
</evidence>
<name>A0A1Y1WEB4_9FUNG</name>
<evidence type="ECO:0000256" key="4">
    <source>
        <dbReference type="ARBA" id="ARBA00023203"/>
    </source>
</evidence>
<organism evidence="11 12">
    <name type="scientific">Linderina pennispora</name>
    <dbReference type="NCBI Taxonomy" id="61395"/>
    <lineage>
        <taxon>Eukaryota</taxon>
        <taxon>Fungi</taxon>
        <taxon>Fungi incertae sedis</taxon>
        <taxon>Zoopagomycota</taxon>
        <taxon>Kickxellomycotina</taxon>
        <taxon>Kickxellomycetes</taxon>
        <taxon>Kickxellales</taxon>
        <taxon>Kickxellaceae</taxon>
        <taxon>Linderina</taxon>
    </lineage>
</organism>
<feature type="domain" description="ENTH" evidence="9">
    <location>
        <begin position="317"/>
        <end position="450"/>
    </location>
</feature>
<dbReference type="GO" id="GO:0032051">
    <property type="term" value="F:clathrin light chain binding"/>
    <property type="evidence" value="ECO:0007669"/>
    <property type="project" value="TreeGrafter"/>
</dbReference>
<dbReference type="GO" id="GO:0048268">
    <property type="term" value="P:clathrin coat assembly"/>
    <property type="evidence" value="ECO:0007669"/>
    <property type="project" value="TreeGrafter"/>
</dbReference>
<protein>
    <recommendedName>
        <fullName evidence="13">ANTH-domain-containing protein</fullName>
    </recommendedName>
</protein>
<dbReference type="GO" id="GO:0043325">
    <property type="term" value="F:phosphatidylinositol-3,4-bisphosphate binding"/>
    <property type="evidence" value="ECO:0007669"/>
    <property type="project" value="TreeGrafter"/>
</dbReference>
<dbReference type="Pfam" id="PF00320">
    <property type="entry name" value="GATA"/>
    <property type="match status" value="1"/>
</dbReference>
<evidence type="ECO:0000256" key="3">
    <source>
        <dbReference type="ARBA" id="ARBA00022490"/>
    </source>
</evidence>
<dbReference type="Proteomes" id="UP000193922">
    <property type="component" value="Unassembled WGS sequence"/>
</dbReference>
<evidence type="ECO:0008006" key="13">
    <source>
        <dbReference type="Google" id="ProtNLM"/>
    </source>
</evidence>
<dbReference type="SUPFAM" id="SSF48464">
    <property type="entry name" value="ENTH/VHS domain"/>
    <property type="match status" value="1"/>
</dbReference>
<gene>
    <name evidence="11" type="ORF">DL89DRAFT_255591</name>
</gene>
<dbReference type="SUPFAM" id="SSF109885">
    <property type="entry name" value="I/LWEQ domain"/>
    <property type="match status" value="1"/>
</dbReference>
<dbReference type="GO" id="GO:0006355">
    <property type="term" value="P:regulation of DNA-templated transcription"/>
    <property type="evidence" value="ECO:0007669"/>
    <property type="project" value="InterPro"/>
</dbReference>
<dbReference type="OrthoDB" id="10262320at2759"/>
<keyword evidence="5" id="KW-0479">Metal-binding</keyword>
<feature type="compositionally biased region" description="Basic residues" evidence="7">
    <location>
        <begin position="133"/>
        <end position="143"/>
    </location>
</feature>
<dbReference type="Gene3D" id="1.20.1410.10">
    <property type="entry name" value="I/LWEQ domain"/>
    <property type="match status" value="1"/>
</dbReference>
<evidence type="ECO:0000313" key="11">
    <source>
        <dbReference type="EMBL" id="ORX71869.1"/>
    </source>
</evidence>
<dbReference type="Pfam" id="PF07651">
    <property type="entry name" value="ANTH"/>
    <property type="match status" value="1"/>
</dbReference>
<dbReference type="GO" id="GO:0043565">
    <property type="term" value="F:sequence-specific DNA binding"/>
    <property type="evidence" value="ECO:0007669"/>
    <property type="project" value="InterPro"/>
</dbReference>
<evidence type="ECO:0000256" key="2">
    <source>
        <dbReference type="ARBA" id="ARBA00010135"/>
    </source>
</evidence>
<feature type="coiled-coil region" evidence="6">
    <location>
        <begin position="618"/>
        <end position="682"/>
    </location>
</feature>
<dbReference type="GO" id="GO:0035615">
    <property type="term" value="F:clathrin adaptor activity"/>
    <property type="evidence" value="ECO:0007669"/>
    <property type="project" value="TreeGrafter"/>
</dbReference>
<keyword evidence="12" id="KW-1185">Reference proteome</keyword>
<dbReference type="InterPro" id="IPR002558">
    <property type="entry name" value="ILWEQ_dom"/>
</dbReference>
<dbReference type="GO" id="GO:0030136">
    <property type="term" value="C:clathrin-coated vesicle"/>
    <property type="evidence" value="ECO:0007669"/>
    <property type="project" value="TreeGrafter"/>
</dbReference>
<feature type="domain" description="I/LWEQ" evidence="10">
    <location>
        <begin position="1123"/>
        <end position="1365"/>
    </location>
</feature>
<dbReference type="PROSITE" id="PS50945">
    <property type="entry name" value="I_LWEQ"/>
    <property type="match status" value="1"/>
</dbReference>
<dbReference type="Gene3D" id="1.25.40.90">
    <property type="match status" value="1"/>
</dbReference>
<evidence type="ECO:0000313" key="12">
    <source>
        <dbReference type="Proteomes" id="UP000193922"/>
    </source>
</evidence>
<keyword evidence="5" id="KW-0862">Zinc</keyword>
<keyword evidence="4" id="KW-0009">Actin-binding</keyword>
<sequence>MQQDRADRCPSPEALFSDHALMAIAELSPGASMPSALSQPTLEEPLPLPTNILISDMDFSLRSPITPMPFVEDNAMPSTFAVFDGLGFTGVSEQHSDNPEASVLHSSYTGSQPQPSAVSKLESANQPLNSSPRKLRLAAKLHGSRSTGGITKKSGKRRGSKYVIPAINQDGSLKCCSNCGAAQTPSWRRHPDTGTMLCNACGLYLRLHMKPRPLAFDEQGHLQVIRKNAAVKREPINVGAGANMMAEINADLPFQALALVPAHSDLAPSDEGAGELDETEAALAGAIRRILLTFLQFSYFLNLSTMNLSHFSLRVGDRAKAEQELLVSIRKATNVDETSPKRKHVRKMIMFSWDFKTSVPVWEGLKAQPLLADEVQCYKALISLHKMIREGHQVCIPEALTQTAFLETLGQRAGNTGGYSGWRNYSVLIRAYVNFLLAKLEYHRLHPEFNGMFDYEEYVSLRGTNDPNEGYETIADLMSLQDRLDEFQKLVFRNFQPGSNNECRIASLVPLVEESYGIYKFATRMLIAMHQRVDGAEEALEPLRTRYNGQHYALRKFYYECSNLRYLTSLITVPRLPQDPPNLFGDDYIPPPLPDRPESARDVSSPVAPSPPPPAEPTIDLEAERQAAEALRLKQEEEERQRQLLLQQQMEQQRLEEQRKFELLQQQQREREQQQLEQLQREQLSRQVQGKMQEFEQQMLMMRGQHERDQLTIDQYNKRVAALEEQIRQLQLLQLQQDQGKDELIRQLQAQIEQWKQKYEALAKLYAQLRQEHLELLTKFKAVNLKANSANEVMAKMDRLQADMKRKNLELADMMRERDKARADLQRMENGQVEELERLRRELEDSEDRVRELSRNKGAEVQQMLAKFNAEKDALQRLLDDKLREADGARKRFDDLRAEHEHLRQTKDDEIAVLQAGMDQSIVAMAKLKNQADGSQGDLQRRLDAVMAEHAQKLRRILDSILRACADTADEAVFSLNDPSNAGNMTATVEHVLATIEQVHDLGNALAASFAGYLANPDGDQTQVISTAVGLANDVEHLLANIKGVSRLASGEDTVERIVKAARQTALVARQFFIKGQSPAMERLLAAERPGVILDTNRELQQSLGTLTALAEGLVPQDASRVSVATTSEDVSDLVEREMLNAARAIDEAVARLQALANQPRDSSLTDHQVQVHDAILDSSMAMTNAIAQLIRAATASQQEIVAQGRGTSSKAAFYKKNNRWTEGLISAAKAVAMATNMLVETADGVIKGTLTIEHLVVAAREVSAATVQLVAASRVKSQLYSKTQERLELAAKAVTEASAHLVRATQRLSEKEQQSAQEDFDQMSNLEFKSKEMDQQVMILKLEKDLVAARRRLAEMRRHGYHADEEEESNV</sequence>
<dbReference type="PANTHER" id="PTHR10407:SF15">
    <property type="entry name" value="HUNTINGTIN INTERACTING PROTEIN 1"/>
    <property type="match status" value="1"/>
</dbReference>
<dbReference type="PROSITE" id="PS50114">
    <property type="entry name" value="GATA_ZN_FINGER_2"/>
    <property type="match status" value="1"/>
</dbReference>
<keyword evidence="3" id="KW-0963">Cytoplasm</keyword>
<dbReference type="GO" id="GO:0007015">
    <property type="term" value="P:actin filament organization"/>
    <property type="evidence" value="ECO:0007669"/>
    <property type="project" value="TreeGrafter"/>
</dbReference>
<dbReference type="PROSITE" id="PS00344">
    <property type="entry name" value="GATA_ZN_FINGER_1"/>
    <property type="match status" value="1"/>
</dbReference>
<dbReference type="GO" id="GO:0006897">
    <property type="term" value="P:endocytosis"/>
    <property type="evidence" value="ECO:0007669"/>
    <property type="project" value="InterPro"/>
</dbReference>
<comment type="caution">
    <text evidence="11">The sequence shown here is derived from an EMBL/GenBank/DDBJ whole genome shotgun (WGS) entry which is preliminary data.</text>
</comment>
<dbReference type="GeneID" id="63802019"/>
<dbReference type="Pfam" id="PF01608">
    <property type="entry name" value="I_LWEQ"/>
    <property type="match status" value="1"/>
</dbReference>
<dbReference type="STRING" id="61395.A0A1Y1WEB4"/>
<dbReference type="GO" id="GO:0030864">
    <property type="term" value="C:cortical actin cytoskeleton"/>
    <property type="evidence" value="ECO:0007669"/>
    <property type="project" value="TreeGrafter"/>
</dbReference>
<evidence type="ECO:0000259" key="9">
    <source>
        <dbReference type="PROSITE" id="PS50942"/>
    </source>
</evidence>
<dbReference type="InterPro" id="IPR013088">
    <property type="entry name" value="Znf_NHR/GATA"/>
</dbReference>
<evidence type="ECO:0000259" key="10">
    <source>
        <dbReference type="PROSITE" id="PS50945"/>
    </source>
</evidence>
<feature type="region of interest" description="Disordered" evidence="7">
    <location>
        <begin position="582"/>
        <end position="618"/>
    </location>
</feature>
<keyword evidence="6" id="KW-0175">Coiled coil</keyword>
<dbReference type="PROSITE" id="PS50942">
    <property type="entry name" value="ENTH"/>
    <property type="match status" value="1"/>
</dbReference>
<dbReference type="SMART" id="SM00307">
    <property type="entry name" value="ILWEQ"/>
    <property type="match status" value="1"/>
</dbReference>
<dbReference type="GO" id="GO:0008270">
    <property type="term" value="F:zinc ion binding"/>
    <property type="evidence" value="ECO:0007669"/>
    <property type="project" value="UniProtKB-KW"/>
</dbReference>
<feature type="coiled-coil region" evidence="6">
    <location>
        <begin position="706"/>
        <end position="906"/>
    </location>
</feature>
<dbReference type="SMART" id="SM00401">
    <property type="entry name" value="ZnF_GATA"/>
    <property type="match status" value="1"/>
</dbReference>
<dbReference type="InterPro" id="IPR008942">
    <property type="entry name" value="ENTH_VHS"/>
</dbReference>
<evidence type="ECO:0000259" key="8">
    <source>
        <dbReference type="PROSITE" id="PS50114"/>
    </source>
</evidence>
<dbReference type="SMART" id="SM00273">
    <property type="entry name" value="ENTH"/>
    <property type="match status" value="1"/>
</dbReference>
<evidence type="ECO:0000256" key="1">
    <source>
        <dbReference type="ARBA" id="ARBA00004496"/>
    </source>
</evidence>
<dbReference type="EMBL" id="MCFD01000003">
    <property type="protein sequence ID" value="ORX71869.1"/>
    <property type="molecule type" value="Genomic_DNA"/>
</dbReference>
<dbReference type="SUPFAM" id="SSF57716">
    <property type="entry name" value="Glucocorticoid receptor-like (DNA-binding domain)"/>
    <property type="match status" value="1"/>
</dbReference>
<dbReference type="CDD" id="cd00202">
    <property type="entry name" value="ZnF_GATA"/>
    <property type="match status" value="1"/>
</dbReference>
<dbReference type="InterPro" id="IPR030224">
    <property type="entry name" value="Sla2_fam"/>
</dbReference>
<dbReference type="GO" id="GO:0080025">
    <property type="term" value="F:phosphatidylinositol-3,5-bisphosphate binding"/>
    <property type="evidence" value="ECO:0007669"/>
    <property type="project" value="TreeGrafter"/>
</dbReference>
<evidence type="ECO:0000256" key="7">
    <source>
        <dbReference type="SAM" id="MobiDB-lite"/>
    </source>
</evidence>
<dbReference type="InterPro" id="IPR000679">
    <property type="entry name" value="Znf_GATA"/>
</dbReference>
<feature type="domain" description="GATA-type" evidence="8">
    <location>
        <begin position="176"/>
        <end position="226"/>
    </location>
</feature>
<comment type="subcellular location">
    <subcellularLocation>
        <location evidence="1">Cytoplasm</location>
    </subcellularLocation>
</comment>
<proteinExistence type="inferred from homology"/>
<dbReference type="PANTHER" id="PTHR10407">
    <property type="entry name" value="HUNTINGTIN INTERACTING PROTEIN 1"/>
    <property type="match status" value="1"/>
</dbReference>
<accession>A0A1Y1WEB4</accession>
<dbReference type="InterPro" id="IPR011417">
    <property type="entry name" value="ANTH_dom"/>
</dbReference>
<dbReference type="Gene3D" id="3.30.50.10">
    <property type="entry name" value="Erythroid Transcription Factor GATA-1, subunit A"/>
    <property type="match status" value="1"/>
</dbReference>
<reference evidence="11 12" key="1">
    <citation type="submission" date="2016-07" db="EMBL/GenBank/DDBJ databases">
        <title>Pervasive Adenine N6-methylation of Active Genes in Fungi.</title>
        <authorList>
            <consortium name="DOE Joint Genome Institute"/>
            <person name="Mondo S.J."/>
            <person name="Dannebaum R.O."/>
            <person name="Kuo R.C."/>
            <person name="Labutti K."/>
            <person name="Haridas S."/>
            <person name="Kuo A."/>
            <person name="Salamov A."/>
            <person name="Ahrendt S.R."/>
            <person name="Lipzen A."/>
            <person name="Sullivan W."/>
            <person name="Andreopoulos W.B."/>
            <person name="Clum A."/>
            <person name="Lindquist E."/>
            <person name="Daum C."/>
            <person name="Ramamoorthy G.K."/>
            <person name="Gryganskyi A."/>
            <person name="Culley D."/>
            <person name="Magnuson J.K."/>
            <person name="James T.Y."/>
            <person name="O'Malley M.A."/>
            <person name="Stajich J.E."/>
            <person name="Spatafora J.W."/>
            <person name="Visel A."/>
            <person name="Grigoriev I.V."/>
        </authorList>
    </citation>
    <scope>NUCLEOTIDE SEQUENCE [LARGE SCALE GENOMIC DNA]</scope>
    <source>
        <strain evidence="11 12">ATCC 12442</strain>
    </source>
</reference>
<evidence type="ECO:0000256" key="6">
    <source>
        <dbReference type="SAM" id="Coils"/>
    </source>
</evidence>
<dbReference type="RefSeq" id="XP_040745293.1">
    <property type="nucleotide sequence ID" value="XM_040885371.1"/>
</dbReference>
<feature type="region of interest" description="Disordered" evidence="7">
    <location>
        <begin position="91"/>
        <end position="159"/>
    </location>
</feature>
<dbReference type="GO" id="GO:0051015">
    <property type="term" value="F:actin filament binding"/>
    <property type="evidence" value="ECO:0007669"/>
    <property type="project" value="TreeGrafter"/>
</dbReference>
<dbReference type="InterPro" id="IPR013809">
    <property type="entry name" value="ENTH"/>
</dbReference>